<dbReference type="AlphaFoldDB" id="A0A5D4TKS0"/>
<organism evidence="1 2">
    <name type="scientific">Rossellomorea aquimaris</name>
    <dbReference type="NCBI Taxonomy" id="189382"/>
    <lineage>
        <taxon>Bacteria</taxon>
        <taxon>Bacillati</taxon>
        <taxon>Bacillota</taxon>
        <taxon>Bacilli</taxon>
        <taxon>Bacillales</taxon>
        <taxon>Bacillaceae</taxon>
        <taxon>Rossellomorea</taxon>
    </lineage>
</organism>
<dbReference type="EMBL" id="VTEZ01000008">
    <property type="protein sequence ID" value="TYS81185.1"/>
    <property type="molecule type" value="Genomic_DNA"/>
</dbReference>
<proteinExistence type="predicted"/>
<name>A0A5D4TKS0_9BACI</name>
<gene>
    <name evidence="1" type="ORF">FZC85_20140</name>
</gene>
<sequence length="97" mass="11474">MTVVDINKNKFRKLMKGREPECVNIIVQGDECLITISTYNEENIEFHVTHSRNLVEAIRYADTFCARYDLPMKLYMGHIVFSEEFASRYMQERGFNN</sequence>
<dbReference type="Proteomes" id="UP000324269">
    <property type="component" value="Unassembled WGS sequence"/>
</dbReference>
<evidence type="ECO:0000313" key="1">
    <source>
        <dbReference type="EMBL" id="TYS81185.1"/>
    </source>
</evidence>
<protein>
    <submittedName>
        <fullName evidence="1">Uncharacterized protein</fullName>
    </submittedName>
</protein>
<dbReference type="RefSeq" id="WP_148970770.1">
    <property type="nucleotide sequence ID" value="NZ_JBNIKW010000009.1"/>
</dbReference>
<evidence type="ECO:0000313" key="2">
    <source>
        <dbReference type="Proteomes" id="UP000324269"/>
    </source>
</evidence>
<comment type="caution">
    <text evidence="1">The sequence shown here is derived from an EMBL/GenBank/DDBJ whole genome shotgun (WGS) entry which is preliminary data.</text>
</comment>
<reference evidence="1 2" key="1">
    <citation type="submission" date="2019-08" db="EMBL/GenBank/DDBJ databases">
        <title>Bacillus genomes from the desert of Cuatro Cienegas, Coahuila.</title>
        <authorList>
            <person name="Olmedo-Alvarez G."/>
        </authorList>
    </citation>
    <scope>NUCLEOTIDE SEQUENCE [LARGE SCALE GENOMIC DNA]</scope>
    <source>
        <strain evidence="1 2">CH87b_3T</strain>
    </source>
</reference>
<accession>A0A5D4TKS0</accession>